<evidence type="ECO:0000313" key="2">
    <source>
        <dbReference type="EMBL" id="CAD9946032.1"/>
    </source>
</evidence>
<accession>A0A7S2Y493</accession>
<dbReference type="Gene3D" id="2.30.110.10">
    <property type="entry name" value="Electron Transport, Fmn-binding Protein, Chain A"/>
    <property type="match status" value="1"/>
</dbReference>
<dbReference type="InterPro" id="IPR002563">
    <property type="entry name" value="Flavin_Rdtase-like_dom"/>
</dbReference>
<reference evidence="2" key="1">
    <citation type="submission" date="2021-01" db="EMBL/GenBank/DDBJ databases">
        <authorList>
            <person name="Corre E."/>
            <person name="Pelletier E."/>
            <person name="Niang G."/>
            <person name="Scheremetjew M."/>
            <person name="Finn R."/>
            <person name="Kale V."/>
            <person name="Holt S."/>
            <person name="Cochrane G."/>
            <person name="Meng A."/>
            <person name="Brown T."/>
            <person name="Cohen L."/>
        </authorList>
    </citation>
    <scope>NUCLEOTIDE SEQUENCE</scope>
    <source>
        <strain evidence="2">CCMP125</strain>
    </source>
</reference>
<dbReference type="Pfam" id="PF01613">
    <property type="entry name" value="Flavin_Reduct"/>
    <property type="match status" value="1"/>
</dbReference>
<dbReference type="EMBL" id="HBHT01004614">
    <property type="protein sequence ID" value="CAD9946032.1"/>
    <property type="molecule type" value="Transcribed_RNA"/>
</dbReference>
<sequence length="196" mass="21661">MTGQQVQGLLLRPTTTPPLLDVPTYSLATCQDNDHNNTSNMNILTYATPVSIRPDRLWSLGLFHDTLTYQNFAATKQGVLQLLRPCHAELVKVLGGSSGRDVDKQSECETLGYPWIKAPAEWGESAPELLPDCVCYLQMSLVGENLIDCGSHSVAICKVESMWTSKNDEEPEDVPHLHTARLREMGIITPQGRVAE</sequence>
<evidence type="ECO:0000259" key="1">
    <source>
        <dbReference type="Pfam" id="PF01613"/>
    </source>
</evidence>
<gene>
    <name evidence="2" type="ORF">APAL1065_LOCUS3102</name>
</gene>
<dbReference type="SUPFAM" id="SSF50475">
    <property type="entry name" value="FMN-binding split barrel"/>
    <property type="match status" value="1"/>
</dbReference>
<organism evidence="2">
    <name type="scientific">Entomoneis paludosa</name>
    <dbReference type="NCBI Taxonomy" id="265537"/>
    <lineage>
        <taxon>Eukaryota</taxon>
        <taxon>Sar</taxon>
        <taxon>Stramenopiles</taxon>
        <taxon>Ochrophyta</taxon>
        <taxon>Bacillariophyta</taxon>
        <taxon>Bacillariophyceae</taxon>
        <taxon>Bacillariophycidae</taxon>
        <taxon>Entomoneidaceae</taxon>
        <taxon>Entomoneis</taxon>
    </lineage>
</organism>
<feature type="domain" description="Flavin reductase like" evidence="1">
    <location>
        <begin position="27"/>
        <end position="171"/>
    </location>
</feature>
<dbReference type="InterPro" id="IPR012349">
    <property type="entry name" value="Split_barrel_FMN-bd"/>
</dbReference>
<dbReference type="AlphaFoldDB" id="A0A7S2Y493"/>
<name>A0A7S2Y493_9STRA</name>
<protein>
    <recommendedName>
        <fullName evidence="1">Flavin reductase like domain-containing protein</fullName>
    </recommendedName>
</protein>
<dbReference type="GO" id="GO:0010181">
    <property type="term" value="F:FMN binding"/>
    <property type="evidence" value="ECO:0007669"/>
    <property type="project" value="InterPro"/>
</dbReference>
<proteinExistence type="predicted"/>